<feature type="domain" description="DNA mismatch repair protein S5" evidence="7">
    <location>
        <begin position="211"/>
        <end position="347"/>
    </location>
</feature>
<dbReference type="SUPFAM" id="SSF55874">
    <property type="entry name" value="ATPase domain of HSP90 chaperone/DNA topoisomerase II/histidine kinase"/>
    <property type="match status" value="1"/>
</dbReference>
<evidence type="ECO:0000256" key="1">
    <source>
        <dbReference type="ARBA" id="ARBA00004123"/>
    </source>
</evidence>
<dbReference type="GO" id="GO:0005524">
    <property type="term" value="F:ATP binding"/>
    <property type="evidence" value="ECO:0007669"/>
    <property type="project" value="InterPro"/>
</dbReference>
<evidence type="ECO:0000256" key="3">
    <source>
        <dbReference type="ARBA" id="ARBA00022763"/>
    </source>
</evidence>
<dbReference type="GO" id="GO:0030983">
    <property type="term" value="F:mismatched DNA binding"/>
    <property type="evidence" value="ECO:0007669"/>
    <property type="project" value="InterPro"/>
</dbReference>
<dbReference type="InterPro" id="IPR042120">
    <property type="entry name" value="MutL_C_dimsub"/>
</dbReference>
<evidence type="ECO:0000313" key="8">
    <source>
        <dbReference type="EMBL" id="KAK3519227.1"/>
    </source>
</evidence>
<evidence type="ECO:0000259" key="6">
    <source>
        <dbReference type="SMART" id="SM00853"/>
    </source>
</evidence>
<dbReference type="Gene3D" id="3.30.565.10">
    <property type="entry name" value="Histidine kinase-like ATPase, C-terminal domain"/>
    <property type="match status" value="1"/>
</dbReference>
<dbReference type="InterPro" id="IPR038973">
    <property type="entry name" value="MutL/Mlh/Pms-like"/>
</dbReference>
<feature type="region of interest" description="Disordered" evidence="5">
    <location>
        <begin position="648"/>
        <end position="737"/>
    </location>
</feature>
<dbReference type="GO" id="GO:0005634">
    <property type="term" value="C:nucleus"/>
    <property type="evidence" value="ECO:0007669"/>
    <property type="project" value="UniProtKB-SubCell"/>
</dbReference>
<dbReference type="SMART" id="SM01340">
    <property type="entry name" value="DNA_mis_repair"/>
    <property type="match status" value="1"/>
</dbReference>
<feature type="region of interest" description="Disordered" evidence="5">
    <location>
        <begin position="1547"/>
        <end position="1595"/>
    </location>
</feature>
<proteinExistence type="inferred from homology"/>
<dbReference type="Pfam" id="PF13589">
    <property type="entry name" value="HATPase_c_3"/>
    <property type="match status" value="1"/>
</dbReference>
<feature type="compositionally biased region" description="Polar residues" evidence="5">
    <location>
        <begin position="710"/>
        <end position="736"/>
    </location>
</feature>
<dbReference type="InterPro" id="IPR036890">
    <property type="entry name" value="HATPase_C_sf"/>
</dbReference>
<evidence type="ECO:0000256" key="2">
    <source>
        <dbReference type="ARBA" id="ARBA00006082"/>
    </source>
</evidence>
<dbReference type="InterPro" id="IPR020568">
    <property type="entry name" value="Ribosomal_Su5_D2-typ_SF"/>
</dbReference>
<dbReference type="Gene3D" id="3.30.230.10">
    <property type="match status" value="1"/>
</dbReference>
<organism evidence="8 9">
    <name type="scientific">Hemibagrus guttatus</name>
    <dbReference type="NCBI Taxonomy" id="175788"/>
    <lineage>
        <taxon>Eukaryota</taxon>
        <taxon>Metazoa</taxon>
        <taxon>Chordata</taxon>
        <taxon>Craniata</taxon>
        <taxon>Vertebrata</taxon>
        <taxon>Euteleostomi</taxon>
        <taxon>Actinopterygii</taxon>
        <taxon>Neopterygii</taxon>
        <taxon>Teleostei</taxon>
        <taxon>Ostariophysi</taxon>
        <taxon>Siluriformes</taxon>
        <taxon>Bagridae</taxon>
        <taxon>Hemibagrus</taxon>
    </lineage>
</organism>
<evidence type="ECO:0000313" key="9">
    <source>
        <dbReference type="Proteomes" id="UP001274896"/>
    </source>
</evidence>
<dbReference type="InterPro" id="IPR002099">
    <property type="entry name" value="MutL/Mlh/PMS"/>
</dbReference>
<dbReference type="SUPFAM" id="SSF54211">
    <property type="entry name" value="Ribosomal protein S5 domain 2-like"/>
    <property type="match status" value="1"/>
</dbReference>
<comment type="similarity">
    <text evidence="2">Belongs to the DNA mismatch repair MutL/HexB family.</text>
</comment>
<feature type="compositionally biased region" description="Polar residues" evidence="5">
    <location>
        <begin position="420"/>
        <end position="435"/>
    </location>
</feature>
<evidence type="ECO:0008006" key="10">
    <source>
        <dbReference type="Google" id="ProtNLM"/>
    </source>
</evidence>
<dbReference type="InterPro" id="IPR025927">
    <property type="entry name" value="Znf_KANL2-like"/>
</dbReference>
<feature type="region of interest" description="Disordered" evidence="5">
    <location>
        <begin position="392"/>
        <end position="435"/>
    </location>
</feature>
<feature type="region of interest" description="Disordered" evidence="5">
    <location>
        <begin position="1217"/>
        <end position="1263"/>
    </location>
</feature>
<dbReference type="EMBL" id="JAUCMX010000017">
    <property type="protein sequence ID" value="KAK3519227.1"/>
    <property type="molecule type" value="Genomic_DNA"/>
</dbReference>
<comment type="caution">
    <text evidence="8">The sequence shown here is derived from an EMBL/GenBank/DDBJ whole genome shotgun (WGS) entry which is preliminary data.</text>
</comment>
<dbReference type="PANTHER" id="PTHR10073:SF47">
    <property type="entry name" value="DNA MISMATCH REPAIR PROTEIN MLH3"/>
    <property type="match status" value="1"/>
</dbReference>
<dbReference type="InterPro" id="IPR013507">
    <property type="entry name" value="DNA_mismatch_S5_2-like"/>
</dbReference>
<dbReference type="Pfam" id="PF13891">
    <property type="entry name" value="zf-C3HC3H_KANSL2"/>
    <property type="match status" value="2"/>
</dbReference>
<dbReference type="Pfam" id="PF08676">
    <property type="entry name" value="MutL_C"/>
    <property type="match status" value="1"/>
</dbReference>
<evidence type="ECO:0000259" key="7">
    <source>
        <dbReference type="SMART" id="SM01340"/>
    </source>
</evidence>
<protein>
    <recommendedName>
        <fullName evidence="10">NSL complex protein NSL2</fullName>
    </recommendedName>
</protein>
<accession>A0AAE0QEN7</accession>
<dbReference type="InterPro" id="IPR014721">
    <property type="entry name" value="Ribsml_uS5_D2-typ_fold_subgr"/>
</dbReference>
<dbReference type="NCBIfam" id="TIGR00585">
    <property type="entry name" value="mutl"/>
    <property type="match status" value="1"/>
</dbReference>
<name>A0AAE0QEN7_9TELE</name>
<dbReference type="FunFam" id="3.30.230.10:FF:000028">
    <property type="entry name" value="DNA mismatch repair protein Mlh3"/>
    <property type="match status" value="1"/>
</dbReference>
<dbReference type="GO" id="GO:0006298">
    <property type="term" value="P:mismatch repair"/>
    <property type="evidence" value="ECO:0007669"/>
    <property type="project" value="InterPro"/>
</dbReference>
<dbReference type="SMART" id="SM00853">
    <property type="entry name" value="MutL_C"/>
    <property type="match status" value="1"/>
</dbReference>
<dbReference type="GO" id="GO:0140664">
    <property type="term" value="F:ATP-dependent DNA damage sensor activity"/>
    <property type="evidence" value="ECO:0007669"/>
    <property type="project" value="InterPro"/>
</dbReference>
<gene>
    <name evidence="8" type="ORF">QTP70_022213</name>
</gene>
<dbReference type="SUPFAM" id="SSF118116">
    <property type="entry name" value="DNA mismatch repair protein MutL"/>
    <property type="match status" value="1"/>
</dbReference>
<dbReference type="GO" id="GO:0016887">
    <property type="term" value="F:ATP hydrolysis activity"/>
    <property type="evidence" value="ECO:0007669"/>
    <property type="project" value="InterPro"/>
</dbReference>
<dbReference type="FunFam" id="3.30.565.10:FF:000017">
    <property type="entry name" value="PMS1 homolog 1, mismatch repair system component"/>
    <property type="match status" value="1"/>
</dbReference>
<feature type="compositionally biased region" description="Basic and acidic residues" evidence="5">
    <location>
        <begin position="406"/>
        <end position="419"/>
    </location>
</feature>
<dbReference type="Pfam" id="PF01119">
    <property type="entry name" value="DNA_mis_repair"/>
    <property type="match status" value="1"/>
</dbReference>
<feature type="domain" description="MutL C-terminal dimerisation" evidence="6">
    <location>
        <begin position="842"/>
        <end position="1025"/>
    </location>
</feature>
<keyword evidence="9" id="KW-1185">Reference proteome</keyword>
<reference evidence="8" key="1">
    <citation type="submission" date="2023-06" db="EMBL/GenBank/DDBJ databases">
        <title>Male Hemibagrus guttatus genome.</title>
        <authorList>
            <person name="Bian C."/>
        </authorList>
    </citation>
    <scope>NUCLEOTIDE SEQUENCE</scope>
    <source>
        <strain evidence="8">Male_cb2023</strain>
        <tissue evidence="8">Muscle</tissue>
    </source>
</reference>
<keyword evidence="4" id="KW-0539">Nucleus</keyword>
<dbReference type="InterPro" id="IPR037198">
    <property type="entry name" value="MutL_C_sf"/>
</dbReference>
<dbReference type="FunFam" id="3.30.1370.100:FF:000003">
    <property type="entry name" value="DNA mismatch repair protein Mlh3"/>
    <property type="match status" value="1"/>
</dbReference>
<dbReference type="InterPro" id="IPR014790">
    <property type="entry name" value="MutL_C"/>
</dbReference>
<feature type="compositionally biased region" description="Polar residues" evidence="5">
    <location>
        <begin position="683"/>
        <end position="695"/>
    </location>
</feature>
<evidence type="ECO:0000256" key="4">
    <source>
        <dbReference type="ARBA" id="ARBA00023242"/>
    </source>
</evidence>
<sequence length="1595" mass="178742">MIKSLSKEVQSQLRSGVAIFSLQQCVEELLLNSIDAGATCVAVQVDIEACKIQVLDNGSGMDRDNMEKVGIRYCTSKCSSIEDLDNLCFYGFRGEAIASMATMATMVEITSRTKMSVKTFVKRFHKGKASDVFESQTSRPSAGTTVLICNFFHNMPVRRKRMDSVLEVERVRQRVEAISLMHSSVSFTVKRDGSSTLLVQLPKARNTYYRFVQIHGLNRAQKLGELNYTFGQFEMTGHVGREGHYNNSLQFLFVNERLLLKTRLHKLLNCLLRRLSNVQTNNPNVPTVVSSPKQKSNADSHGVYIINIKCPYSEYDVCLEPAKTLIEFKDWDSVLMGIEEGIKAFLTKENLVSECSMSDLQNFRNKEGSLGWSVNIEDTGRLPVDEKTDFRQYEEMPEPEPVQSDSKTDQDSDTEKDVNNDPNTQCTARNNNISPPCVSSKNSKIAIIDHEVAHDSLKCFTEPSLSRAPKRKLTLLHAQSHILSCDYEPKIARVTPHRKLTLSFETGSLDKFKRMFGKEVELKPQTTNTQIPKVLYPTDSLDSCALIASSDLVSSGSMHVEDVGVDRFLSKDSSAFKKLQCSSSDKRNRISLATKLFRKVEGEDKKNAEIFDPGTQDPDTRPNSLSVLSNNDIFSNPSIIGENCVMTYPHEDDRSDEPTFTAPKGQEMSTSTFTTSEEPELTRNTTSPKPENPQGQIVDPASQHDLLPSKTGNEEQAANESWVQESDETTPGSSDWLTHYDDSLGKMVCINQVTGLSKYGDPSVKETRVPCSANLTNMAVSVVSKTGFEYRCYPFQTDLVLPFLPKPRAERVCSTIENGGPSSLSTLYSEWNNPVFVRPPQVIHQVDKKFLACLINTAEQNATESSKDEGNLLVLVDQHAAHERVRLEGLVTESHEDDPDTPGKKRLCGSSVSPPLKIHMTEDEIRLLRLYQNSIRDLALEISFLQTEQLCVLVERLPTCFVEKENTEKRRGRRSVIMSIAEEYLRELIEALRSTGRVKSTLPLTVHNVLASQACHGAIKFNDVLSKEECCSLVALLSSCRLPFQCAHGRPSILPLADLLHLEDGQRICCFMFYKDELLLIPVPLIMSVARMNRIRIHVLPSSRGRASQAVRAHEPQTCAFTQRACTQPRIEGWDFCIKHILEDKNAPYRQCSYVSSKNGKRCPNAAPKPDKKDGVAFCVEHAHRNALALQAQMRKASSGPSPEVLLSQLSGYNRTEMGALGQDGRNEDSWSEDEQDPVMLDQTWRGDPDSEADSVDSDHEDPLKHAGVYTAEEVALITREKLIRLQSLYIDQFKRLQHLLKEKKRRYLHSRKIEHDTIGSSLLTGPEGLSIKERENLRKLKALRRYRRRYGVEALLHRQLRERRQAVTEGGTPQAHSVRPSQRCISFVEGTRCSNPCLPMTRHCVSRIFFRFSLAIPTDIYQDSSQVLFKMCPGLKDVPCDRPVHMGQSEEPRCPLHLSLPPPMYQPEQEPLAPEQISLAPTDMYLSAAELQPTESLPLEFSDDLDVVGDEEMQCPPSPLLFDTALALEDQTIRAIAEAPMDILTSGQDPELSETDDMSVADQAVSEVSETAGDEDATQNSSKDPYTLTTVATS</sequence>
<keyword evidence="3" id="KW-0227">DNA damage</keyword>
<dbReference type="GO" id="GO:0032300">
    <property type="term" value="C:mismatch repair complex"/>
    <property type="evidence" value="ECO:0007669"/>
    <property type="project" value="InterPro"/>
</dbReference>
<feature type="region of interest" description="Disordered" evidence="5">
    <location>
        <begin position="607"/>
        <end position="632"/>
    </location>
</feature>
<dbReference type="Gene3D" id="3.30.1540.20">
    <property type="entry name" value="MutL, C-terminal domain, dimerisation subdomain"/>
    <property type="match status" value="1"/>
</dbReference>
<dbReference type="Proteomes" id="UP001274896">
    <property type="component" value="Unassembled WGS sequence"/>
</dbReference>
<dbReference type="InterPro" id="IPR042121">
    <property type="entry name" value="MutL_C_regsub"/>
</dbReference>
<dbReference type="Gene3D" id="3.30.1370.100">
    <property type="entry name" value="MutL, C-terminal domain, regulatory subdomain"/>
    <property type="match status" value="1"/>
</dbReference>
<evidence type="ECO:0000256" key="5">
    <source>
        <dbReference type="SAM" id="MobiDB-lite"/>
    </source>
</evidence>
<dbReference type="CDD" id="cd16926">
    <property type="entry name" value="HATPase_MutL-MLH-PMS-like"/>
    <property type="match status" value="1"/>
</dbReference>
<dbReference type="PANTHER" id="PTHR10073">
    <property type="entry name" value="DNA MISMATCH REPAIR PROTEIN MLH, PMS, MUTL"/>
    <property type="match status" value="1"/>
</dbReference>
<feature type="compositionally biased region" description="Polar residues" evidence="5">
    <location>
        <begin position="1579"/>
        <end position="1595"/>
    </location>
</feature>
<dbReference type="CDD" id="cd03486">
    <property type="entry name" value="MutL_Trans_MLH3"/>
    <property type="match status" value="1"/>
</dbReference>
<feature type="compositionally biased region" description="Polar residues" evidence="5">
    <location>
        <begin position="621"/>
        <end position="632"/>
    </location>
</feature>
<comment type="subcellular location">
    <subcellularLocation>
        <location evidence="1">Nucleus</location>
    </subcellularLocation>
</comment>